<dbReference type="Proteomes" id="UP000428330">
    <property type="component" value="Plasmid pMME07001"/>
</dbReference>
<keyword evidence="4" id="KW-0614">Plasmid</keyword>
<feature type="coiled-coil region" evidence="1">
    <location>
        <begin position="395"/>
        <end position="422"/>
    </location>
</feature>
<dbReference type="InterPro" id="IPR030392">
    <property type="entry name" value="S74_ICA"/>
</dbReference>
<accession>A0A6I6IJF8</accession>
<feature type="chain" id="PRO_5026032160" evidence="2">
    <location>
        <begin position="48"/>
        <end position="426"/>
    </location>
</feature>
<keyword evidence="1" id="KW-0175">Coiled coil</keyword>
<geneLocation type="plasmid" evidence="5">
    <name>pmme07001</name>
</geneLocation>
<feature type="signal peptide" evidence="2">
    <location>
        <begin position="1"/>
        <end position="47"/>
    </location>
</feature>
<gene>
    <name evidence="4" type="ORF">EI983_00035</name>
</gene>
<feature type="domain" description="Peptidase S74" evidence="3">
    <location>
        <begin position="321"/>
        <end position="423"/>
    </location>
</feature>
<evidence type="ECO:0000259" key="3">
    <source>
        <dbReference type="PROSITE" id="PS51688"/>
    </source>
</evidence>
<dbReference type="Pfam" id="PF13884">
    <property type="entry name" value="Peptidase_S74"/>
    <property type="match status" value="1"/>
</dbReference>
<name>A0A6I6IJF8_9RHOB</name>
<organism evidence="4 5">
    <name type="scientific">Roseovarius faecimaris</name>
    <dbReference type="NCBI Taxonomy" id="2494550"/>
    <lineage>
        <taxon>Bacteria</taxon>
        <taxon>Pseudomonadati</taxon>
        <taxon>Pseudomonadota</taxon>
        <taxon>Alphaproteobacteria</taxon>
        <taxon>Rhodobacterales</taxon>
        <taxon>Roseobacteraceae</taxon>
        <taxon>Roseovarius</taxon>
    </lineage>
</organism>
<evidence type="ECO:0000313" key="5">
    <source>
        <dbReference type="Proteomes" id="UP000428330"/>
    </source>
</evidence>
<dbReference type="AlphaFoldDB" id="A0A6I6IJF8"/>
<evidence type="ECO:0000256" key="1">
    <source>
        <dbReference type="SAM" id="Coils"/>
    </source>
</evidence>
<reference evidence="4 5" key="1">
    <citation type="submission" date="2018-12" db="EMBL/GenBank/DDBJ databases">
        <title>Complete genome sequence of Roseovarius sp. MME-070.</title>
        <authorList>
            <person name="Nam Y.-D."/>
            <person name="Kang J."/>
            <person name="Chung W.-H."/>
            <person name="Park Y.S."/>
        </authorList>
    </citation>
    <scope>NUCLEOTIDE SEQUENCE [LARGE SCALE GENOMIC DNA]</scope>
    <source>
        <strain evidence="4 5">MME-070</strain>
        <plasmid evidence="5">pmme07001</plasmid>
    </source>
</reference>
<protein>
    <submittedName>
        <fullName evidence="4">Tail fiber domain-containing protein</fullName>
    </submittedName>
</protein>
<dbReference type="PROSITE" id="PS51688">
    <property type="entry name" value="ICA"/>
    <property type="match status" value="1"/>
</dbReference>
<keyword evidence="2" id="KW-0732">Signal</keyword>
<keyword evidence="5" id="KW-1185">Reference proteome</keyword>
<evidence type="ECO:0000313" key="4">
    <source>
        <dbReference type="EMBL" id="QGX96745.1"/>
    </source>
</evidence>
<evidence type="ECO:0000256" key="2">
    <source>
        <dbReference type="SAM" id="SignalP"/>
    </source>
</evidence>
<proteinExistence type="predicted"/>
<dbReference type="KEGG" id="rom:EI983_00035"/>
<sequence>MKMGATASCLYAPGQTGSIDMTYSTKTAKAGLLGLAALGLAAGAAQAQSLVVDGSLCVGFDCPATPAFGSDTIRMQENNLRLHFEDTSTAAGFPRNDWRLYANDNANGGSSYFGVEDATAGRFVFRVFAGARSNALTIDSQGDLGLGTATPATDIDIKTGDTPAVRLQQDGTSGFSPQTWDVAGNEAGFFIRDVTSGSTLPFRILTGGAPSQSLVIDGNGDVGIGAGTSPDEALHVVRTNGTAKVLVEEDSGTTAARGLLELRNNGTTFMTLADESAGGETWNIQSNSGEFRFTNATGPGVELAMTISGDMTISGSLTQNSDKHAKMAIVPVDPDEILQKVADLPVSSWMYKDNADLGIRHMGPMAQDFHAAFGLGASDKGISSLDTSGVALAAIKALEAQNAALKAELAAVRTRLDRVESDTARD</sequence>
<dbReference type="EMBL" id="CP034347">
    <property type="protein sequence ID" value="QGX96745.1"/>
    <property type="molecule type" value="Genomic_DNA"/>
</dbReference>